<evidence type="ECO:0008006" key="5">
    <source>
        <dbReference type="Google" id="ProtNLM"/>
    </source>
</evidence>
<feature type="domain" description="N-acetyltransferase" evidence="2">
    <location>
        <begin position="2"/>
        <end position="89"/>
    </location>
</feature>
<reference evidence="3 4" key="1">
    <citation type="submission" date="2016-10" db="EMBL/GenBank/DDBJ databases">
        <authorList>
            <person name="Varghese N."/>
            <person name="Submissions S."/>
        </authorList>
    </citation>
    <scope>NUCLEOTIDE SEQUENCE [LARGE SCALE GENOMIC DNA]</scope>
    <source>
        <strain evidence="3 4">DSM 20748</strain>
    </source>
</reference>
<dbReference type="Proteomes" id="UP000198647">
    <property type="component" value="Unassembled WGS sequence"/>
</dbReference>
<evidence type="ECO:0000313" key="4">
    <source>
        <dbReference type="Proteomes" id="UP000198647"/>
    </source>
</evidence>
<dbReference type="RefSeq" id="WP_008588481.1">
    <property type="nucleotide sequence ID" value="NZ_FNOS01000005.1"/>
</dbReference>
<evidence type="ECO:0000259" key="1">
    <source>
        <dbReference type="PROSITE" id="PS51186"/>
    </source>
</evidence>
<evidence type="ECO:0000259" key="2">
    <source>
        <dbReference type="PROSITE" id="PS51729"/>
    </source>
</evidence>
<dbReference type="InterPro" id="IPR031165">
    <property type="entry name" value="GNAT_YJDJ"/>
</dbReference>
<comment type="caution">
    <text evidence="3">The sequence shown here is derived from an EMBL/GenBank/DDBJ whole genome shotgun (WGS) entry which is preliminary data.</text>
</comment>
<dbReference type="PANTHER" id="PTHR31435">
    <property type="entry name" value="PROTEIN NATD1"/>
    <property type="match status" value="1"/>
</dbReference>
<protein>
    <recommendedName>
        <fullName evidence="5">N-acetyltransferase domain-containing protein</fullName>
    </recommendedName>
</protein>
<proteinExistence type="predicted"/>
<dbReference type="PROSITE" id="PS51186">
    <property type="entry name" value="GNAT"/>
    <property type="match status" value="1"/>
</dbReference>
<evidence type="ECO:0000313" key="3">
    <source>
        <dbReference type="EMBL" id="SDY15898.1"/>
    </source>
</evidence>
<gene>
    <name evidence="3" type="ORF">SAMN04488081_2250</name>
</gene>
<dbReference type="InterPro" id="IPR000182">
    <property type="entry name" value="GNAT_dom"/>
</dbReference>
<dbReference type="Gene3D" id="3.40.630.30">
    <property type="match status" value="1"/>
</dbReference>
<organism evidence="3 4">
    <name type="scientific">Salimicrobium album</name>
    <dbReference type="NCBI Taxonomy" id="50717"/>
    <lineage>
        <taxon>Bacteria</taxon>
        <taxon>Bacillati</taxon>
        <taxon>Bacillota</taxon>
        <taxon>Bacilli</taxon>
        <taxon>Bacillales</taxon>
        <taxon>Bacillaceae</taxon>
        <taxon>Salimicrobium</taxon>
    </lineage>
</organism>
<dbReference type="InterPro" id="IPR045057">
    <property type="entry name" value="Gcn5-rel_NAT"/>
</dbReference>
<dbReference type="CDD" id="cd04301">
    <property type="entry name" value="NAT_SF"/>
    <property type="match status" value="1"/>
</dbReference>
<dbReference type="PROSITE" id="PS51729">
    <property type="entry name" value="GNAT_YJDJ"/>
    <property type="match status" value="1"/>
</dbReference>
<sequence>MKLYQDDKRFFAGDSDNPEAYIHFEKFGDDKLIVDHTYVGESMRGQGAGKQLVEAVVNYAREENKKIVAHCPYTRDVLTNNEEYHDVFIGIHNS</sequence>
<dbReference type="EMBL" id="FNOS01000005">
    <property type="protein sequence ID" value="SDY15898.1"/>
    <property type="molecule type" value="Genomic_DNA"/>
</dbReference>
<dbReference type="PANTHER" id="PTHR31435:SF10">
    <property type="entry name" value="BSR4717 PROTEIN"/>
    <property type="match status" value="1"/>
</dbReference>
<accession>A0A1H3HM72</accession>
<dbReference type="Pfam" id="PF14542">
    <property type="entry name" value="Acetyltransf_CG"/>
    <property type="match status" value="1"/>
</dbReference>
<name>A0A1H3HM72_9BACI</name>
<dbReference type="InterPro" id="IPR016181">
    <property type="entry name" value="Acyl_CoA_acyltransferase"/>
</dbReference>
<dbReference type="SUPFAM" id="SSF55729">
    <property type="entry name" value="Acyl-CoA N-acyltransferases (Nat)"/>
    <property type="match status" value="1"/>
</dbReference>
<feature type="domain" description="N-acetyltransferase" evidence="1">
    <location>
        <begin position="1"/>
        <end position="94"/>
    </location>
</feature>
<keyword evidence="4" id="KW-1185">Reference proteome</keyword>